<feature type="domain" description="DNA2/NAM7 helicase helicase" evidence="5">
    <location>
        <begin position="168"/>
        <end position="287"/>
    </location>
</feature>
<feature type="domain" description="DNA2/NAM7 helicase helicase" evidence="5">
    <location>
        <begin position="327"/>
        <end position="384"/>
    </location>
</feature>
<dbReference type="PANTHER" id="PTHR43788:SF16">
    <property type="entry name" value="HELICASE WITH ZINC FINGER 2"/>
    <property type="match status" value="1"/>
</dbReference>
<name>A0ABY7DJJ5_MYAAR</name>
<dbReference type="InterPro" id="IPR050534">
    <property type="entry name" value="Coronavir_polyprotein_1ab"/>
</dbReference>
<dbReference type="Pfam" id="PF13086">
    <property type="entry name" value="AAA_11"/>
    <property type="match status" value="2"/>
</dbReference>
<keyword evidence="2" id="KW-0378">Hydrolase</keyword>
<proteinExistence type="predicted"/>
<evidence type="ECO:0000313" key="7">
    <source>
        <dbReference type="Proteomes" id="UP001164746"/>
    </source>
</evidence>
<gene>
    <name evidence="6" type="ORF">MAR_027870</name>
</gene>
<keyword evidence="1" id="KW-0547">Nucleotide-binding</keyword>
<evidence type="ECO:0000256" key="2">
    <source>
        <dbReference type="ARBA" id="ARBA00022801"/>
    </source>
</evidence>
<protein>
    <submittedName>
        <fullName evidence="6">HELZ2-like protein</fullName>
    </submittedName>
</protein>
<dbReference type="InterPro" id="IPR027417">
    <property type="entry name" value="P-loop_NTPase"/>
</dbReference>
<keyword evidence="7" id="KW-1185">Reference proteome</keyword>
<reference evidence="6" key="1">
    <citation type="submission" date="2022-11" db="EMBL/GenBank/DDBJ databases">
        <title>Centuries of genome instability and evolution in soft-shell clam transmissible cancer (bioRxiv).</title>
        <authorList>
            <person name="Hart S.F.M."/>
            <person name="Yonemitsu M.A."/>
            <person name="Giersch R.M."/>
            <person name="Beal B.F."/>
            <person name="Arriagada G."/>
            <person name="Davis B.W."/>
            <person name="Ostrander E.A."/>
            <person name="Goff S.P."/>
            <person name="Metzger M.J."/>
        </authorList>
    </citation>
    <scope>NUCLEOTIDE SEQUENCE</scope>
    <source>
        <strain evidence="6">MELC-2E11</strain>
        <tissue evidence="6">Siphon/mantle</tissue>
    </source>
</reference>
<dbReference type="Gene3D" id="3.40.50.300">
    <property type="entry name" value="P-loop containing nucleotide triphosphate hydrolases"/>
    <property type="match status" value="2"/>
</dbReference>
<sequence length="392" mass="44093">MEPIYNWALDLKLGTGNLGGRGQGRVAVRKADPFHKLHLKHVHCLLSDNKKRNVVMIRIPKEYDFVIQMTNESQRREFIQSLKQAVTDHEDVVDCHETKEKHIYMQAFTQKKRNPLLERMVMYGLKNLENASQLATDVALRQTPSVAPQYADVDQLMQSSRQILHVPNQQQEEALKHALAQPLCVIQGCVGSGKSMMAAKLGYMFAQRNQALQARGRLQVLVCAPTEAGVDLVNGYFMSLNSSSPRVVRVYSPDVERVLHPPPRVVSRSTSTFADQEISQIKNHYSSLSLYELIRGSNSPYCKRLKEYEGLFSLYPDDIADDQFEDYIQLVSRAESAVLAEAEIILCTCTTSAQLKISSVANVQQIIVDDTNTGTEPEVLVPLSIYGDVKQK</sequence>
<accession>A0ABY7DJJ5</accession>
<evidence type="ECO:0000256" key="1">
    <source>
        <dbReference type="ARBA" id="ARBA00022741"/>
    </source>
</evidence>
<evidence type="ECO:0000256" key="4">
    <source>
        <dbReference type="ARBA" id="ARBA00022840"/>
    </source>
</evidence>
<evidence type="ECO:0000313" key="6">
    <source>
        <dbReference type="EMBL" id="WAQ95180.1"/>
    </source>
</evidence>
<evidence type="ECO:0000259" key="5">
    <source>
        <dbReference type="Pfam" id="PF13086"/>
    </source>
</evidence>
<dbReference type="EMBL" id="CP111013">
    <property type="protein sequence ID" value="WAQ95180.1"/>
    <property type="molecule type" value="Genomic_DNA"/>
</dbReference>
<dbReference type="SUPFAM" id="SSF52540">
    <property type="entry name" value="P-loop containing nucleoside triphosphate hydrolases"/>
    <property type="match status" value="1"/>
</dbReference>
<keyword evidence="4" id="KW-0067">ATP-binding</keyword>
<dbReference type="InterPro" id="IPR041677">
    <property type="entry name" value="DNA2/NAM7_AAA_11"/>
</dbReference>
<keyword evidence="3" id="KW-0347">Helicase</keyword>
<evidence type="ECO:0000256" key="3">
    <source>
        <dbReference type="ARBA" id="ARBA00022806"/>
    </source>
</evidence>
<organism evidence="6 7">
    <name type="scientific">Mya arenaria</name>
    <name type="common">Soft-shell clam</name>
    <dbReference type="NCBI Taxonomy" id="6604"/>
    <lineage>
        <taxon>Eukaryota</taxon>
        <taxon>Metazoa</taxon>
        <taxon>Spiralia</taxon>
        <taxon>Lophotrochozoa</taxon>
        <taxon>Mollusca</taxon>
        <taxon>Bivalvia</taxon>
        <taxon>Autobranchia</taxon>
        <taxon>Heteroconchia</taxon>
        <taxon>Euheterodonta</taxon>
        <taxon>Imparidentia</taxon>
        <taxon>Neoheterodontei</taxon>
        <taxon>Myida</taxon>
        <taxon>Myoidea</taxon>
        <taxon>Myidae</taxon>
        <taxon>Mya</taxon>
    </lineage>
</organism>
<dbReference type="Proteomes" id="UP001164746">
    <property type="component" value="Chromosome 2"/>
</dbReference>
<dbReference type="PANTHER" id="PTHR43788">
    <property type="entry name" value="DNA2/NAM7 HELICASE FAMILY MEMBER"/>
    <property type="match status" value="1"/>
</dbReference>